<evidence type="ECO:0000313" key="14">
    <source>
        <dbReference type="Proteomes" id="UP001642464"/>
    </source>
</evidence>
<evidence type="ECO:0000256" key="2">
    <source>
        <dbReference type="ARBA" id="ARBA00001946"/>
    </source>
</evidence>
<evidence type="ECO:0000256" key="6">
    <source>
        <dbReference type="ARBA" id="ARBA00022763"/>
    </source>
</evidence>
<dbReference type="PANTHER" id="PTHR15822">
    <property type="entry name" value="TRAF AND TNF RECEPTOR-ASSOCIATED PROTEIN"/>
    <property type="match status" value="1"/>
</dbReference>
<dbReference type="Gene3D" id="3.60.10.10">
    <property type="entry name" value="Endonuclease/exonuclease/phosphatase"/>
    <property type="match status" value="1"/>
</dbReference>
<evidence type="ECO:0000256" key="10">
    <source>
        <dbReference type="ARBA" id="ARBA00023242"/>
    </source>
</evidence>
<dbReference type="Proteomes" id="UP001642464">
    <property type="component" value="Unassembled WGS sequence"/>
</dbReference>
<evidence type="ECO:0000256" key="9">
    <source>
        <dbReference type="ARBA" id="ARBA00023204"/>
    </source>
</evidence>
<feature type="region of interest" description="Disordered" evidence="11">
    <location>
        <begin position="248"/>
        <end position="278"/>
    </location>
</feature>
<evidence type="ECO:0000256" key="3">
    <source>
        <dbReference type="ARBA" id="ARBA00004322"/>
    </source>
</evidence>
<evidence type="ECO:0000256" key="1">
    <source>
        <dbReference type="ARBA" id="ARBA00001936"/>
    </source>
</evidence>
<feature type="domain" description="Endonuclease/exonuclease/phosphatase" evidence="12">
    <location>
        <begin position="433"/>
        <end position="628"/>
    </location>
</feature>
<evidence type="ECO:0000256" key="8">
    <source>
        <dbReference type="ARBA" id="ARBA00022842"/>
    </source>
</evidence>
<keyword evidence="9" id="KW-0234">DNA repair</keyword>
<keyword evidence="6" id="KW-0227">DNA damage</keyword>
<protein>
    <submittedName>
        <fullName evidence="13">Tyrosyl-DNA phosphodiesterase 2 (Tyr-DNA phosphodiesterase 2) (5'-tyrosyl-DNA phosphodiesterase) (5'-Tyr-DNA phosphodiesterase) (TRAF and TNF receptor-associated protein)</fullName>
    </submittedName>
</protein>
<gene>
    <name evidence="13" type="ORF">SCF082_LOCUS41002</name>
</gene>
<evidence type="ECO:0000256" key="4">
    <source>
        <dbReference type="ARBA" id="ARBA00022722"/>
    </source>
</evidence>
<reference evidence="13 14" key="1">
    <citation type="submission" date="2024-02" db="EMBL/GenBank/DDBJ databases">
        <authorList>
            <person name="Chen Y."/>
            <person name="Shah S."/>
            <person name="Dougan E. K."/>
            <person name="Thang M."/>
            <person name="Chan C."/>
        </authorList>
    </citation>
    <scope>NUCLEOTIDE SEQUENCE [LARGE SCALE GENOMIC DNA]</scope>
</reference>
<dbReference type="CDD" id="cd09080">
    <property type="entry name" value="TDP2"/>
    <property type="match status" value="1"/>
</dbReference>
<dbReference type="SUPFAM" id="SSF56219">
    <property type="entry name" value="DNase I-like"/>
    <property type="match status" value="1"/>
</dbReference>
<evidence type="ECO:0000313" key="13">
    <source>
        <dbReference type="EMBL" id="CAK9086686.1"/>
    </source>
</evidence>
<sequence length="677" mass="73082">MKFLSVASLEPKVWAALPSQEETLRSVQHVRAQMQQLLPSIGMVAVTLAALASASLRGVPTSSSATVRPSTVENCPANFKDCGPCRCVPEHTCDFCIGGPDVDNNETNVDPDTDIEPRPSSVVGCPETHVDCGNCQCVPSSTCSWCSDDHPHPPVNPPGSGTGNSSVPLCPKNFKDCGSCLCVPEAVCSSCGEHPVQPLPNPLPNVSMRPSEVPGCPETNKDCGQCSCVPESSCNWCPGAAAVATTPGTEPVTTSPVQVTTPEPMPSTTTSSYDGLTSPGIISRPSRVPYCPAAYRDCGIVNSRPSTIIGCPAAYRDCGTCFCVPESSCQWCPGAITRPLLSDLQKVILRPTETRVRQRDGQVLLERRSAEGLLAQEVVGMEEPPQFLEDQAKGLSRLTPKIFEPSSSRWLAQQVDASAAAELNTATQTLRVVSYNVWFSEFRQEIRAKALFAILDDEDADVVCLQEVTPTFLAWLREEHFVQERYSLSDTVGTTLQGAQLAYGVVLLLKRTLHATAMELWRLPTRMGRSLLLAKLPMEELELWVATVHLESDSQDLRREQLRCIVEVLDGASHVILAGDMNFGDFAVEEVELRQAGYHDCTAQSGHTMPRSDFGHRAERLDRIYSKEVTGAATRFVPSKPELLGTEACDLPSPHGTRVRSGLSRGGDATSCGEGAV</sequence>
<comment type="caution">
    <text evidence="13">The sequence shown here is derived from an EMBL/GenBank/DDBJ whole genome shotgun (WGS) entry which is preliminary data.</text>
</comment>
<dbReference type="InterPro" id="IPR005135">
    <property type="entry name" value="Endo/exonuclease/phosphatase"/>
</dbReference>
<feature type="region of interest" description="Disordered" evidence="11">
    <location>
        <begin position="647"/>
        <end position="677"/>
    </location>
</feature>
<dbReference type="EMBL" id="CAXAMM010039474">
    <property type="protein sequence ID" value="CAK9086686.1"/>
    <property type="molecule type" value="Genomic_DNA"/>
</dbReference>
<proteinExistence type="predicted"/>
<dbReference type="PANTHER" id="PTHR15822:SF4">
    <property type="entry name" value="TYROSYL-DNA PHOSPHODIESTERASE 2"/>
    <property type="match status" value="1"/>
</dbReference>
<evidence type="ECO:0000256" key="5">
    <source>
        <dbReference type="ARBA" id="ARBA00022723"/>
    </source>
</evidence>
<feature type="compositionally biased region" description="Low complexity" evidence="11">
    <location>
        <begin position="248"/>
        <end position="272"/>
    </location>
</feature>
<dbReference type="InterPro" id="IPR051547">
    <property type="entry name" value="TDP2-like"/>
</dbReference>
<organism evidence="13 14">
    <name type="scientific">Durusdinium trenchii</name>
    <dbReference type="NCBI Taxonomy" id="1381693"/>
    <lineage>
        <taxon>Eukaryota</taxon>
        <taxon>Sar</taxon>
        <taxon>Alveolata</taxon>
        <taxon>Dinophyceae</taxon>
        <taxon>Suessiales</taxon>
        <taxon>Symbiodiniaceae</taxon>
        <taxon>Durusdinium</taxon>
    </lineage>
</organism>
<keyword evidence="13" id="KW-0675">Receptor</keyword>
<keyword evidence="4" id="KW-0540">Nuclease</keyword>
<accession>A0ABP0QEM4</accession>
<dbReference type="InterPro" id="IPR036691">
    <property type="entry name" value="Endo/exonu/phosph_ase_sf"/>
</dbReference>
<comment type="cofactor">
    <cofactor evidence="1">
        <name>Mn(2+)</name>
        <dbReference type="ChEBI" id="CHEBI:29035"/>
    </cofactor>
</comment>
<keyword evidence="5" id="KW-0479">Metal-binding</keyword>
<keyword evidence="8" id="KW-0460">Magnesium</keyword>
<evidence type="ECO:0000259" key="12">
    <source>
        <dbReference type="Pfam" id="PF03372"/>
    </source>
</evidence>
<evidence type="ECO:0000256" key="11">
    <source>
        <dbReference type="SAM" id="MobiDB-lite"/>
    </source>
</evidence>
<comment type="cofactor">
    <cofactor evidence="2">
        <name>Mg(2+)</name>
        <dbReference type="ChEBI" id="CHEBI:18420"/>
    </cofactor>
</comment>
<name>A0ABP0QEM4_9DINO</name>
<comment type="subcellular location">
    <subcellularLocation>
        <location evidence="3">Nucleus</location>
        <location evidence="3">PML body</location>
    </subcellularLocation>
</comment>
<keyword evidence="14" id="KW-1185">Reference proteome</keyword>
<evidence type="ECO:0000256" key="7">
    <source>
        <dbReference type="ARBA" id="ARBA00022801"/>
    </source>
</evidence>
<keyword evidence="7" id="KW-0378">Hydrolase</keyword>
<dbReference type="Pfam" id="PF03372">
    <property type="entry name" value="Exo_endo_phos"/>
    <property type="match status" value="1"/>
</dbReference>
<keyword evidence="10" id="KW-0539">Nucleus</keyword>